<evidence type="ECO:0000313" key="4">
    <source>
        <dbReference type="Proteomes" id="UP000789759"/>
    </source>
</evidence>
<protein>
    <submittedName>
        <fullName evidence="3">24934_t:CDS:1</fullName>
    </submittedName>
</protein>
<keyword evidence="4" id="KW-1185">Reference proteome</keyword>
<keyword evidence="1" id="KW-0175">Coiled coil</keyword>
<dbReference type="Proteomes" id="UP000789759">
    <property type="component" value="Unassembled WGS sequence"/>
</dbReference>
<feature type="region of interest" description="Disordered" evidence="2">
    <location>
        <begin position="153"/>
        <end position="193"/>
    </location>
</feature>
<feature type="compositionally biased region" description="Polar residues" evidence="2">
    <location>
        <begin position="96"/>
        <end position="134"/>
    </location>
</feature>
<dbReference type="AlphaFoldDB" id="A0A9N9EK22"/>
<feature type="coiled-coil region" evidence="1">
    <location>
        <begin position="8"/>
        <end position="52"/>
    </location>
</feature>
<dbReference type="EMBL" id="CAJVQA010009146">
    <property type="protein sequence ID" value="CAG8681590.1"/>
    <property type="molecule type" value="Genomic_DNA"/>
</dbReference>
<evidence type="ECO:0000256" key="1">
    <source>
        <dbReference type="SAM" id="Coils"/>
    </source>
</evidence>
<sequence>MENAQYTINSLKELNLKLASEITKLRKENAEIPELRKEKDLLMARIIELEQSAKESAENTKLRDAEINELRSRVSKLEQKDSQNDKETSIYKSYEDTNQSSVNDISTETENSNKVSGNASNSDVHQESSSQPEVGSSEDKEIDEFLDLKSKERVSSEIKQHNREKKLQRESAEDQSSNLISDTSISPEQNHVSEKCQEISITNPDDRQKNFSNRNIEHLSESKSTNYNDYISEEPDKIEPTNRQYIEQGLIKELLSSAPIVSSVSSEIKEYRTFQITTQSLVRLFHYAIRSRHEEILAWYYYSDNFENRIIEICRELRVTDKTARTQLYKEMLENLPGITSGNLRMKTLRAKKIRMLFGKNGVGIDKIKRVTYSIYAISSLTNIQIQNVIKKVTSVEPLRETVTKNDDQTKAKVSVSSNNILPENKIPSIDHASVSSIPPALKPITEKVLPEKQTHDHAYFRNKTLL</sequence>
<gene>
    <name evidence="3" type="ORF">CPELLU_LOCUS10820</name>
</gene>
<feature type="region of interest" description="Disordered" evidence="2">
    <location>
        <begin position="74"/>
        <end position="140"/>
    </location>
</feature>
<comment type="caution">
    <text evidence="3">The sequence shown here is derived from an EMBL/GenBank/DDBJ whole genome shotgun (WGS) entry which is preliminary data.</text>
</comment>
<evidence type="ECO:0000313" key="3">
    <source>
        <dbReference type="EMBL" id="CAG8681590.1"/>
    </source>
</evidence>
<feature type="compositionally biased region" description="Basic and acidic residues" evidence="2">
    <location>
        <begin position="74"/>
        <end position="95"/>
    </location>
</feature>
<reference evidence="3" key="1">
    <citation type="submission" date="2021-06" db="EMBL/GenBank/DDBJ databases">
        <authorList>
            <person name="Kallberg Y."/>
            <person name="Tangrot J."/>
            <person name="Rosling A."/>
        </authorList>
    </citation>
    <scope>NUCLEOTIDE SEQUENCE</scope>
    <source>
        <strain evidence="3">FL966</strain>
    </source>
</reference>
<feature type="compositionally biased region" description="Basic and acidic residues" evidence="2">
    <location>
        <begin position="153"/>
        <end position="172"/>
    </location>
</feature>
<name>A0A9N9EK22_9GLOM</name>
<accession>A0A9N9EK22</accession>
<proteinExistence type="predicted"/>
<evidence type="ECO:0000256" key="2">
    <source>
        <dbReference type="SAM" id="MobiDB-lite"/>
    </source>
</evidence>
<feature type="compositionally biased region" description="Polar residues" evidence="2">
    <location>
        <begin position="174"/>
        <end position="190"/>
    </location>
</feature>
<dbReference type="OrthoDB" id="2409617at2759"/>
<organism evidence="3 4">
    <name type="scientific">Cetraspora pellucida</name>
    <dbReference type="NCBI Taxonomy" id="1433469"/>
    <lineage>
        <taxon>Eukaryota</taxon>
        <taxon>Fungi</taxon>
        <taxon>Fungi incertae sedis</taxon>
        <taxon>Mucoromycota</taxon>
        <taxon>Glomeromycotina</taxon>
        <taxon>Glomeromycetes</taxon>
        <taxon>Diversisporales</taxon>
        <taxon>Gigasporaceae</taxon>
        <taxon>Cetraspora</taxon>
    </lineage>
</organism>